<keyword evidence="1" id="KW-0479">Metal-binding</keyword>
<keyword evidence="3" id="KW-0862">Zinc</keyword>
<proteinExistence type="predicted"/>
<evidence type="ECO:0000256" key="1">
    <source>
        <dbReference type="ARBA" id="ARBA00022723"/>
    </source>
</evidence>
<evidence type="ECO:0000256" key="3">
    <source>
        <dbReference type="ARBA" id="ARBA00022833"/>
    </source>
</evidence>
<dbReference type="OrthoDB" id="265717at2759"/>
<feature type="domain" description="MYND-type" evidence="5">
    <location>
        <begin position="827"/>
        <end position="882"/>
    </location>
</feature>
<organism evidence="6 7">
    <name type="scientific">Folsomia candida</name>
    <name type="common">Springtail</name>
    <dbReference type="NCBI Taxonomy" id="158441"/>
    <lineage>
        <taxon>Eukaryota</taxon>
        <taxon>Metazoa</taxon>
        <taxon>Ecdysozoa</taxon>
        <taxon>Arthropoda</taxon>
        <taxon>Hexapoda</taxon>
        <taxon>Collembola</taxon>
        <taxon>Entomobryomorpha</taxon>
        <taxon>Isotomoidea</taxon>
        <taxon>Isotomidae</taxon>
        <taxon>Proisotominae</taxon>
        <taxon>Folsomia</taxon>
    </lineage>
</organism>
<keyword evidence="2 4" id="KW-0863">Zinc-finger</keyword>
<reference evidence="6 7" key="1">
    <citation type="submission" date="2015-12" db="EMBL/GenBank/DDBJ databases">
        <title>The genome of Folsomia candida.</title>
        <authorList>
            <person name="Faddeeva A."/>
            <person name="Derks M.F."/>
            <person name="Anvar Y."/>
            <person name="Smit S."/>
            <person name="Van Straalen N."/>
            <person name="Roelofs D."/>
        </authorList>
    </citation>
    <scope>NUCLEOTIDE SEQUENCE [LARGE SCALE GENOMIC DNA]</scope>
    <source>
        <strain evidence="6 7">VU population</strain>
        <tissue evidence="6">Whole body</tissue>
    </source>
</reference>
<protein>
    <submittedName>
        <fullName evidence="6">SET domain-containing protein 14</fullName>
    </submittedName>
</protein>
<evidence type="ECO:0000313" key="7">
    <source>
        <dbReference type="Proteomes" id="UP000198287"/>
    </source>
</evidence>
<evidence type="ECO:0000313" key="6">
    <source>
        <dbReference type="EMBL" id="OXA57133.1"/>
    </source>
</evidence>
<dbReference type="PROSITE" id="PS50865">
    <property type="entry name" value="ZF_MYND_2"/>
    <property type="match status" value="1"/>
</dbReference>
<name>A0A226EHH5_FOLCA</name>
<keyword evidence="7" id="KW-1185">Reference proteome</keyword>
<dbReference type="Proteomes" id="UP000198287">
    <property type="component" value="Unassembled WGS sequence"/>
</dbReference>
<dbReference type="GO" id="GO:0008270">
    <property type="term" value="F:zinc ion binding"/>
    <property type="evidence" value="ECO:0007669"/>
    <property type="project" value="UniProtKB-KW"/>
</dbReference>
<dbReference type="Pfam" id="PF01753">
    <property type="entry name" value="zf-MYND"/>
    <property type="match status" value="1"/>
</dbReference>
<evidence type="ECO:0000256" key="2">
    <source>
        <dbReference type="ARBA" id="ARBA00022771"/>
    </source>
</evidence>
<evidence type="ECO:0000256" key="4">
    <source>
        <dbReference type="PROSITE-ProRule" id="PRU00134"/>
    </source>
</evidence>
<gene>
    <name evidence="6" type="ORF">Fcan01_06950</name>
</gene>
<accession>A0A226EHH5</accession>
<evidence type="ECO:0000259" key="5">
    <source>
        <dbReference type="PROSITE" id="PS50865"/>
    </source>
</evidence>
<dbReference type="AlphaFoldDB" id="A0A226EHH5"/>
<dbReference type="InterPro" id="IPR002893">
    <property type="entry name" value="Znf_MYND"/>
</dbReference>
<dbReference type="SUPFAM" id="SSF144232">
    <property type="entry name" value="HIT/MYND zinc finger-like"/>
    <property type="match status" value="1"/>
</dbReference>
<sequence length="885" mass="101894">MSYKQDNNLVLLHIFDLPELLNLNPNDFETTPTFYNFVHIYAKHVKALQVVNYPFKTLKLEFLSHFTNLNAIYFTGIWAINNFINFNPPEILKTCLIHLHLQVSSDGLKPNDFKKFGDFLNHFISLKSVRINCRANQQLLFRQVVLFYAKRQQSSSCICDLDSNFLSDFATFPNSTNYPELKTFCEICYEIKLDLSHLPLSTLNKPASLTDSFFSSIKSLRTILVGHNVTFPLYKLTNLTAITIQISKFNHPESFWYGNNSKQYFSRVETLPKLSNLHLTLHQDFQFVELEKCKQIFGYDGNLVKELVLELPPPEKVTIPDKEAFLLTFISKFKRLKYLKINNNWSKFPIHLLSFYDTAAYQHEINTMPKSRIGLDQQKLKKEEKILKQDEKKLKRGEKKVAKELSDVIKKARKEEPDSKIESLIKAAERLMLTQGQDGQTDVVSGPFNFSTVVDTAATGLGDDDDNDKEGLALDLVSFCLRAVGEWQVLDSFQCHLLNVETNVPIMQPDGNLKLEIEVPSGTDKIKQQGSTIPLTGISPKFIESLTCTKLTVAEMYKHAGKTDAEELTLDVVEIQNLNSWFDSVYETPQTVENAWMEPYKKADVLKGLDKSEIEQFYWAVKFHHRDTTIVAAILQTVVHLRQVMGYKYWILPNGEKVPLDAMKLGVIEVIPHEKYLVRCLRFRQTQEVSDNGDCCSPEVEPYPVDADNTKNIPILGIDAEFGPIYSHFILEVPLRNGQTYIVDPTSMQFNYRGPKKTIIVHGEWTDYCKQFPGFIIERLTKHEDAAKDLALQNYFRHQAILLGNGGLKLVDRLKGNLIKYFSYRTCNYCGQVEKLHEEDEQQEFNYKFINVQLMCCAQCRGVAYCNKICQKLDWKNHKAHCKKK</sequence>
<dbReference type="Gene3D" id="6.10.140.2220">
    <property type="match status" value="1"/>
</dbReference>
<comment type="caution">
    <text evidence="6">The sequence shown here is derived from an EMBL/GenBank/DDBJ whole genome shotgun (WGS) entry which is preliminary data.</text>
</comment>
<dbReference type="EMBL" id="LNIX01000003">
    <property type="protein sequence ID" value="OXA57133.1"/>
    <property type="molecule type" value="Genomic_DNA"/>
</dbReference>